<feature type="domain" description="Initiator Rep protein WH1" evidence="3">
    <location>
        <begin position="16"/>
        <end position="155"/>
    </location>
</feature>
<dbReference type="Pfam" id="PF21205">
    <property type="entry name" value="Rep3_C"/>
    <property type="match status" value="1"/>
</dbReference>
<dbReference type="Gene3D" id="1.10.10.10">
    <property type="entry name" value="Winged helix-like DNA-binding domain superfamily/Winged helix DNA-binding domain"/>
    <property type="match status" value="2"/>
</dbReference>
<sequence length="335" mass="39068">MNDELVIREPLTLLLGRSEFSLYERRLYWNILKALKGEQTFDVKSYRVEDRQFRIHYSDVFVGENSHAQTNVILKILDKVTSRKIKIFDQDKGKYTFIVPIPYIHYEANKGYFDININSVVLPFFIDLSKGYSQYELSAAVSLSSEYSQVLFPRLTRFIDTGLWRVDVTELRETMNAQKYVRYSNFKQMVLSNAVAEINRKTYLDVQIVEQKEGRSVKWINFIIRRQGNANPKARYYALVNNDLQKASELSLAEKQKKAAEFLYNYQFTDSQKKTIVQNEQYLNEFLRLDSMVTHGAVTVATTPTRYIAGILFKDKSGPKSKKRPSQTDPSIFSK</sequence>
<comment type="similarity">
    <text evidence="1">Belongs to the initiator RepB protein family.</text>
</comment>
<dbReference type="GO" id="GO:0003887">
    <property type="term" value="F:DNA-directed DNA polymerase activity"/>
    <property type="evidence" value="ECO:0007669"/>
    <property type="project" value="InterPro"/>
</dbReference>
<evidence type="ECO:0000259" key="3">
    <source>
        <dbReference type="Pfam" id="PF01051"/>
    </source>
</evidence>
<dbReference type="RefSeq" id="WP_129606063.1">
    <property type="nucleotide sequence ID" value="NZ_SBLB01000012.1"/>
</dbReference>
<proteinExistence type="inferred from homology"/>
<reference evidence="4 5" key="1">
    <citation type="submission" date="2019-01" db="EMBL/GenBank/DDBJ databases">
        <title>Spirosoma flava sp. nov., a propanil-degrading bacterium isolated from herbicide-contaminated soil.</title>
        <authorList>
            <person name="Zhang L."/>
            <person name="Jiang J.-D."/>
        </authorList>
    </citation>
    <scope>NUCLEOTIDE SEQUENCE [LARGE SCALE GENOMIC DNA]</scope>
    <source>
        <strain evidence="4 5">TY50</strain>
    </source>
</reference>
<dbReference type="AlphaFoldDB" id="A0A4Q2UH93"/>
<feature type="region of interest" description="Disordered" evidence="2">
    <location>
        <begin position="316"/>
        <end position="335"/>
    </location>
</feature>
<dbReference type="Proteomes" id="UP000290407">
    <property type="component" value="Unassembled WGS sequence"/>
</dbReference>
<dbReference type="InterPro" id="IPR000525">
    <property type="entry name" value="Initiator_Rep_WH1"/>
</dbReference>
<evidence type="ECO:0000256" key="1">
    <source>
        <dbReference type="ARBA" id="ARBA00038283"/>
    </source>
</evidence>
<dbReference type="Pfam" id="PF01051">
    <property type="entry name" value="Rep3_N"/>
    <property type="match status" value="1"/>
</dbReference>
<dbReference type="InterPro" id="IPR036388">
    <property type="entry name" value="WH-like_DNA-bd_sf"/>
</dbReference>
<evidence type="ECO:0000313" key="5">
    <source>
        <dbReference type="Proteomes" id="UP000290407"/>
    </source>
</evidence>
<keyword evidence="5" id="KW-1185">Reference proteome</keyword>
<accession>A0A4Q2UH93</accession>
<evidence type="ECO:0000256" key="2">
    <source>
        <dbReference type="SAM" id="MobiDB-lite"/>
    </source>
</evidence>
<name>A0A4Q2UH93_9BACT</name>
<dbReference type="InterPro" id="IPR036390">
    <property type="entry name" value="WH_DNA-bd_sf"/>
</dbReference>
<comment type="caution">
    <text evidence="4">The sequence shown here is derived from an EMBL/GenBank/DDBJ whole genome shotgun (WGS) entry which is preliminary data.</text>
</comment>
<dbReference type="SUPFAM" id="SSF46785">
    <property type="entry name" value="Winged helix' DNA-binding domain"/>
    <property type="match status" value="2"/>
</dbReference>
<gene>
    <name evidence="4" type="ORF">EQG79_27920</name>
</gene>
<evidence type="ECO:0000313" key="4">
    <source>
        <dbReference type="EMBL" id="RYC66670.1"/>
    </source>
</evidence>
<organism evidence="4 5">
    <name type="scientific">Spirosoma sordidisoli</name>
    <dbReference type="NCBI Taxonomy" id="2502893"/>
    <lineage>
        <taxon>Bacteria</taxon>
        <taxon>Pseudomonadati</taxon>
        <taxon>Bacteroidota</taxon>
        <taxon>Cytophagia</taxon>
        <taxon>Cytophagales</taxon>
        <taxon>Cytophagaceae</taxon>
        <taxon>Spirosoma</taxon>
    </lineage>
</organism>
<protein>
    <submittedName>
        <fullName evidence="4">RepB family plasmid replication initiator protein</fullName>
    </submittedName>
</protein>
<dbReference type="GO" id="GO:0006270">
    <property type="term" value="P:DNA replication initiation"/>
    <property type="evidence" value="ECO:0007669"/>
    <property type="project" value="InterPro"/>
</dbReference>
<dbReference type="EMBL" id="SBLB01000012">
    <property type="protein sequence ID" value="RYC66670.1"/>
    <property type="molecule type" value="Genomic_DNA"/>
</dbReference>